<evidence type="ECO:0000313" key="2">
    <source>
        <dbReference type="Proteomes" id="UP001598201"/>
    </source>
</evidence>
<dbReference type="EMBL" id="JBHUCJ010000057">
    <property type="protein sequence ID" value="MFD3225684.1"/>
    <property type="molecule type" value="Genomic_DNA"/>
</dbReference>
<dbReference type="RefSeq" id="WP_379672076.1">
    <property type="nucleotide sequence ID" value="NZ_JBHUCJ010000057.1"/>
</dbReference>
<name>A0ABW6CFT0_RAHSY</name>
<proteinExistence type="predicted"/>
<keyword evidence="2" id="KW-1185">Reference proteome</keyword>
<protein>
    <submittedName>
        <fullName evidence="1">Uncharacterized protein</fullName>
    </submittedName>
</protein>
<gene>
    <name evidence="1" type="ORF">ACFPK4_19240</name>
</gene>
<evidence type="ECO:0000313" key="1">
    <source>
        <dbReference type="EMBL" id="MFD3225684.1"/>
    </source>
</evidence>
<dbReference type="Proteomes" id="UP001598201">
    <property type="component" value="Unassembled WGS sequence"/>
</dbReference>
<organism evidence="1 2">
    <name type="scientific">Rahnella sp. (strain Y9602)</name>
    <dbReference type="NCBI Taxonomy" id="2703885"/>
    <lineage>
        <taxon>Bacteria</taxon>
        <taxon>Pseudomonadati</taxon>
        <taxon>Pseudomonadota</taxon>
        <taxon>Gammaproteobacteria</taxon>
        <taxon>Enterobacterales</taxon>
        <taxon>Yersiniaceae</taxon>
        <taxon>Rahnella</taxon>
    </lineage>
</organism>
<reference evidence="1 2" key="1">
    <citation type="submission" date="2024-09" db="EMBL/GenBank/DDBJ databases">
        <title>Genomes of Rahnella.</title>
        <authorList>
            <person name="Mnguni F.C."/>
            <person name="Shin G.Y."/>
            <person name="Coutinho T."/>
        </authorList>
    </citation>
    <scope>NUCLEOTIDE SEQUENCE [LARGE SCALE GENOMIC DNA]</scope>
    <source>
        <strain evidence="1 2">20WA0057</strain>
    </source>
</reference>
<sequence>MSEPLNDEVVQQPVVNNSDAVLAKLKELVAAAGAQTHAVFDDLVELAKKLV</sequence>
<comment type="caution">
    <text evidence="1">The sequence shown here is derived from an EMBL/GenBank/DDBJ whole genome shotgun (WGS) entry which is preliminary data.</text>
</comment>
<accession>A0ABW6CFT0</accession>